<dbReference type="RefSeq" id="WP_155071379.1">
    <property type="nucleotide sequence ID" value="NZ_WIXO01000001.1"/>
</dbReference>
<name>A0A6G2BDD8_9ACTN</name>
<reference evidence="1 2" key="1">
    <citation type="submission" date="2019-11" db="EMBL/GenBank/DDBJ databases">
        <authorList>
            <person name="Yuan L."/>
        </authorList>
    </citation>
    <scope>NUCLEOTIDE SEQUENCE [LARGE SCALE GENOMIC DNA]</scope>
    <source>
        <strain evidence="1 2">TRM43335</strain>
    </source>
</reference>
<protein>
    <submittedName>
        <fullName evidence="1">Uncharacterized protein</fullName>
    </submittedName>
</protein>
<comment type="caution">
    <text evidence="1">The sequence shown here is derived from an EMBL/GenBank/DDBJ whole genome shotgun (WGS) entry which is preliminary data.</text>
</comment>
<proteinExistence type="predicted"/>
<organism evidence="1 2">
    <name type="scientific">Streptomyces taklimakanensis</name>
    <dbReference type="NCBI Taxonomy" id="2569853"/>
    <lineage>
        <taxon>Bacteria</taxon>
        <taxon>Bacillati</taxon>
        <taxon>Actinomycetota</taxon>
        <taxon>Actinomycetes</taxon>
        <taxon>Kitasatosporales</taxon>
        <taxon>Streptomycetaceae</taxon>
        <taxon>Streptomyces</taxon>
    </lineage>
</organism>
<evidence type="ECO:0000313" key="2">
    <source>
        <dbReference type="Proteomes" id="UP000473014"/>
    </source>
</evidence>
<dbReference type="EMBL" id="WIXO01000001">
    <property type="protein sequence ID" value="MTE20260.1"/>
    <property type="molecule type" value="Genomic_DNA"/>
</dbReference>
<dbReference type="Proteomes" id="UP000473014">
    <property type="component" value="Unassembled WGS sequence"/>
</dbReference>
<evidence type="ECO:0000313" key="1">
    <source>
        <dbReference type="EMBL" id="MTE20260.1"/>
    </source>
</evidence>
<dbReference type="AlphaFoldDB" id="A0A6G2BDD8"/>
<accession>A0A6G2BDD8</accession>
<sequence length="101" mass="11095">MRAHEIELLGGPADGQRITVPENVQTPPQTVELQELPITALRGALSDALDESGVPASVLERAFSVDVGEPEPVQCAVYRLDWRSREDDGSPWRYFYEAAAS</sequence>
<gene>
    <name evidence="1" type="ORF">F0L17_14305</name>
</gene>
<dbReference type="OrthoDB" id="5190723at2"/>
<keyword evidence="2" id="KW-1185">Reference proteome</keyword>